<feature type="compositionally biased region" description="Polar residues" evidence="6">
    <location>
        <begin position="29"/>
        <end position="44"/>
    </location>
</feature>
<sequence>MSSLLNQEPPEQQPPHGQYMPQQYQPQYNVSNQPHPLWQSQQDPNAPVQHIYYPPPPPPNSHSSQAPSEPMFMHLEGQHTLARLQNNGAPPPSRQAKPILKRRADHPKEYDQELRSEFPQRLYPAQVSRSPSQGSFDPEGVSSRRESTFSEASSRGIPQMQTSKMPISNLLSDEPSPSMDRPAPKYTLRMRQQPVAARACGFGERDRRVIDPPPILQMDVTAPHLSAAEISTLIRSPYSVIHCILWDSDNNCDATAMPGTTDKRQQRRLMGTLVSSPFFGKDEHNVDGCFFTFPDLSVRTPGKYSLKFSLVSLDPTRMRPGQSEPVRSSIISSDFQVFNAKDFGGMRASTALTKTLKHQGCLISVKKGNSKNNRDDEDDDDEDDDDEGDSSKRGKRPKR</sequence>
<dbReference type="GO" id="GO:0030435">
    <property type="term" value="P:sporulation resulting in formation of a cellular spore"/>
    <property type="evidence" value="ECO:0007669"/>
    <property type="project" value="UniProtKB-KW"/>
</dbReference>
<dbReference type="InterPro" id="IPR037525">
    <property type="entry name" value="Velvet_dom"/>
</dbReference>
<evidence type="ECO:0000313" key="8">
    <source>
        <dbReference type="EMBL" id="KAG4425554.1"/>
    </source>
</evidence>
<evidence type="ECO:0000313" key="9">
    <source>
        <dbReference type="Proteomes" id="UP000664132"/>
    </source>
</evidence>
<evidence type="ECO:0000256" key="6">
    <source>
        <dbReference type="SAM" id="MobiDB-lite"/>
    </source>
</evidence>
<feature type="compositionally biased region" description="Basic and acidic residues" evidence="6">
    <location>
        <begin position="106"/>
        <end position="118"/>
    </location>
</feature>
<dbReference type="Pfam" id="PF11754">
    <property type="entry name" value="Velvet"/>
    <property type="match status" value="2"/>
</dbReference>
<dbReference type="Gene3D" id="2.60.40.3960">
    <property type="entry name" value="Velvet domain"/>
    <property type="match status" value="1"/>
</dbReference>
<dbReference type="PANTHER" id="PTHR33572">
    <property type="entry name" value="SPORE DEVELOPMENT REGULATOR VOSA"/>
    <property type="match status" value="1"/>
</dbReference>
<keyword evidence="5" id="KW-0539">Nucleus</keyword>
<reference evidence="8" key="1">
    <citation type="submission" date="2021-02" db="EMBL/GenBank/DDBJ databases">
        <title>Genome sequence Cadophora malorum strain M34.</title>
        <authorList>
            <person name="Stefanovic E."/>
            <person name="Vu D."/>
            <person name="Scully C."/>
            <person name="Dijksterhuis J."/>
            <person name="Roader J."/>
            <person name="Houbraken J."/>
        </authorList>
    </citation>
    <scope>NUCLEOTIDE SEQUENCE</scope>
    <source>
        <strain evidence="8">M34</strain>
    </source>
</reference>
<feature type="compositionally biased region" description="Low complexity" evidence="6">
    <location>
        <begin position="7"/>
        <end position="28"/>
    </location>
</feature>
<name>A0A8H7WIT8_9HELO</name>
<comment type="caution">
    <text evidence="8">The sequence shown here is derived from an EMBL/GenBank/DDBJ whole genome shotgun (WGS) entry which is preliminary data.</text>
</comment>
<evidence type="ECO:0000256" key="4">
    <source>
        <dbReference type="ARBA" id="ARBA00023163"/>
    </source>
</evidence>
<feature type="compositionally biased region" description="Acidic residues" evidence="6">
    <location>
        <begin position="375"/>
        <end position="388"/>
    </location>
</feature>
<evidence type="ECO:0000256" key="5">
    <source>
        <dbReference type="ARBA" id="ARBA00023242"/>
    </source>
</evidence>
<dbReference type="InterPro" id="IPR021740">
    <property type="entry name" value="Velvet"/>
</dbReference>
<keyword evidence="9" id="KW-1185">Reference proteome</keyword>
<keyword evidence="2" id="KW-0749">Sporulation</keyword>
<protein>
    <recommendedName>
        <fullName evidence="7">Velvet domain-containing protein</fullName>
    </recommendedName>
</protein>
<dbReference type="OrthoDB" id="3056235at2759"/>
<feature type="region of interest" description="Disordered" evidence="6">
    <location>
        <begin position="1"/>
        <end position="69"/>
    </location>
</feature>
<dbReference type="PROSITE" id="PS51821">
    <property type="entry name" value="VELVET"/>
    <property type="match status" value="1"/>
</dbReference>
<gene>
    <name evidence="8" type="ORF">IFR04_001251</name>
</gene>
<organism evidence="8 9">
    <name type="scientific">Cadophora malorum</name>
    <dbReference type="NCBI Taxonomy" id="108018"/>
    <lineage>
        <taxon>Eukaryota</taxon>
        <taxon>Fungi</taxon>
        <taxon>Dikarya</taxon>
        <taxon>Ascomycota</taxon>
        <taxon>Pezizomycotina</taxon>
        <taxon>Leotiomycetes</taxon>
        <taxon>Helotiales</taxon>
        <taxon>Ploettnerulaceae</taxon>
        <taxon>Cadophora</taxon>
    </lineage>
</organism>
<keyword evidence="3" id="KW-0805">Transcription regulation</keyword>
<dbReference type="InterPro" id="IPR038491">
    <property type="entry name" value="Velvet_dom_sf"/>
</dbReference>
<evidence type="ECO:0000256" key="3">
    <source>
        <dbReference type="ARBA" id="ARBA00023015"/>
    </source>
</evidence>
<dbReference type="AlphaFoldDB" id="A0A8H7WIT8"/>
<dbReference type="PANTHER" id="PTHR33572:SF17">
    <property type="entry name" value="SEXUAL DEVELOPMENT REGULATOR VELC"/>
    <property type="match status" value="1"/>
</dbReference>
<keyword evidence="4" id="KW-0804">Transcription</keyword>
<feature type="region of interest" description="Disordered" evidence="6">
    <location>
        <begin position="83"/>
        <end position="161"/>
    </location>
</feature>
<evidence type="ECO:0000256" key="1">
    <source>
        <dbReference type="ARBA" id="ARBA00004123"/>
    </source>
</evidence>
<accession>A0A8H7WIT8</accession>
<evidence type="ECO:0000256" key="2">
    <source>
        <dbReference type="ARBA" id="ARBA00022969"/>
    </source>
</evidence>
<dbReference type="Proteomes" id="UP000664132">
    <property type="component" value="Unassembled WGS sequence"/>
</dbReference>
<comment type="subcellular location">
    <subcellularLocation>
        <location evidence="1">Nucleus</location>
    </subcellularLocation>
</comment>
<evidence type="ECO:0000259" key="7">
    <source>
        <dbReference type="PROSITE" id="PS51821"/>
    </source>
</evidence>
<dbReference type="GO" id="GO:0005634">
    <property type="term" value="C:nucleus"/>
    <property type="evidence" value="ECO:0007669"/>
    <property type="project" value="UniProtKB-SubCell"/>
</dbReference>
<dbReference type="EMBL" id="JAFJYH010000009">
    <property type="protein sequence ID" value="KAG4425554.1"/>
    <property type="molecule type" value="Genomic_DNA"/>
</dbReference>
<proteinExistence type="predicted"/>
<feature type="domain" description="Velvet" evidence="7">
    <location>
        <begin position="181"/>
        <end position="366"/>
    </location>
</feature>
<feature type="region of interest" description="Disordered" evidence="6">
    <location>
        <begin position="366"/>
        <end position="399"/>
    </location>
</feature>